<feature type="transmembrane region" description="Helical" evidence="8">
    <location>
        <begin position="116"/>
        <end position="135"/>
    </location>
</feature>
<dbReference type="Proteomes" id="UP000553442">
    <property type="component" value="Unassembled WGS sequence"/>
</dbReference>
<keyword evidence="8" id="KW-0285">Flavoprotein</keyword>
<keyword evidence="4 8" id="KW-0812">Transmembrane</keyword>
<keyword evidence="7 8" id="KW-0472">Membrane</keyword>
<gene>
    <name evidence="8" type="primary">msrQ</name>
    <name evidence="10" type="ORF">BDK63_000027</name>
</gene>
<comment type="cofactor">
    <cofactor evidence="8">
        <name>heme b</name>
        <dbReference type="ChEBI" id="CHEBI:60344"/>
    </cofactor>
    <text evidence="8">Binds 1 heme b (iron(II)-protoporphyrin IX) group per subunit.</text>
</comment>
<feature type="transmembrane region" description="Helical" evidence="8">
    <location>
        <begin position="147"/>
        <end position="167"/>
    </location>
</feature>
<comment type="caution">
    <text evidence="10">The sequence shown here is derived from an EMBL/GenBank/DDBJ whole genome shotgun (WGS) entry which is preliminary data.</text>
</comment>
<feature type="transmembrane region" description="Helical" evidence="8">
    <location>
        <begin position="173"/>
        <end position="192"/>
    </location>
</feature>
<keyword evidence="8" id="KW-1003">Cell membrane</keyword>
<dbReference type="InterPro" id="IPR013130">
    <property type="entry name" value="Fe3_Rdtase_TM_dom"/>
</dbReference>
<dbReference type="GO" id="GO:0009055">
    <property type="term" value="F:electron transfer activity"/>
    <property type="evidence" value="ECO:0007669"/>
    <property type="project" value="UniProtKB-UniRule"/>
</dbReference>
<proteinExistence type="inferred from homology"/>
<evidence type="ECO:0000256" key="2">
    <source>
        <dbReference type="ARBA" id="ARBA00022448"/>
    </source>
</evidence>
<evidence type="ECO:0000256" key="5">
    <source>
        <dbReference type="ARBA" id="ARBA00022989"/>
    </source>
</evidence>
<dbReference type="GO" id="GO:0010181">
    <property type="term" value="F:FMN binding"/>
    <property type="evidence" value="ECO:0007669"/>
    <property type="project" value="UniProtKB-UniRule"/>
</dbReference>
<dbReference type="Pfam" id="PF01794">
    <property type="entry name" value="Ferric_reduct"/>
    <property type="match status" value="1"/>
</dbReference>
<keyword evidence="8" id="KW-0249">Electron transport</keyword>
<dbReference type="GO" id="GO:0030091">
    <property type="term" value="P:protein repair"/>
    <property type="evidence" value="ECO:0007669"/>
    <property type="project" value="UniProtKB-UniRule"/>
</dbReference>
<dbReference type="HAMAP" id="MF_01207">
    <property type="entry name" value="MsrQ"/>
    <property type="match status" value="1"/>
</dbReference>
<feature type="domain" description="Ferric oxidoreductase" evidence="9">
    <location>
        <begin position="47"/>
        <end position="162"/>
    </location>
</feature>
<keyword evidence="5 8" id="KW-1133">Transmembrane helix</keyword>
<evidence type="ECO:0000256" key="8">
    <source>
        <dbReference type="HAMAP-Rule" id="MF_01207"/>
    </source>
</evidence>
<dbReference type="RefSeq" id="WP_183329285.1">
    <property type="nucleotide sequence ID" value="NZ_JACHZF010000001.1"/>
</dbReference>
<comment type="subunit">
    <text evidence="8">Heterodimer of a catalytic subunit (MsrP) and a heme-binding subunit (MsrQ).</text>
</comment>
<evidence type="ECO:0000313" key="11">
    <source>
        <dbReference type="Proteomes" id="UP000553442"/>
    </source>
</evidence>
<keyword evidence="6 8" id="KW-0408">Iron</keyword>
<protein>
    <recommendedName>
        <fullName evidence="8">Protein-methionine-sulfoxide reductase heme-binding subunit MsrQ</fullName>
    </recommendedName>
    <alternativeName>
        <fullName evidence="8">Flavocytochrome MsrQ</fullName>
    </alternativeName>
</protein>
<dbReference type="GO" id="GO:0020037">
    <property type="term" value="F:heme binding"/>
    <property type="evidence" value="ECO:0007669"/>
    <property type="project" value="UniProtKB-UniRule"/>
</dbReference>
<organism evidence="10 11">
    <name type="scientific">Halomonas campaniensis</name>
    <dbReference type="NCBI Taxonomy" id="213554"/>
    <lineage>
        <taxon>Bacteria</taxon>
        <taxon>Pseudomonadati</taxon>
        <taxon>Pseudomonadota</taxon>
        <taxon>Gammaproteobacteria</taxon>
        <taxon>Oceanospirillales</taxon>
        <taxon>Halomonadaceae</taxon>
        <taxon>Halomonas</taxon>
    </lineage>
</organism>
<keyword evidence="8" id="KW-0479">Metal-binding</keyword>
<sequence>MPDASQRILAFRLLVLLAGSLPAVWLAWQWYFGDLGAVPAEAVVHFTGRTGLILLLVTIAFSPAFRLTGWVGIMIARRQIGLWAFFWLVAHMLAWMGLDQFWDWPWIRREMVDLPYIRYGAAALLLLVPLALTSFRRMQKAMGYTAWHWLHRLVYVAAALGVTHLWILTRADYRMPMLFAAALAVLTVFRVGDALLGGKRDA</sequence>
<dbReference type="InterPro" id="IPR022837">
    <property type="entry name" value="MsrQ-like"/>
</dbReference>
<comment type="similarity">
    <text evidence="8">Belongs to the MsrQ family.</text>
</comment>
<reference evidence="10 11" key="1">
    <citation type="submission" date="2020-08" db="EMBL/GenBank/DDBJ databases">
        <title>Genomic Encyclopedia of Archaeal and Bacterial Type Strains, Phase II (KMG-II): from individual species to whole genera.</title>
        <authorList>
            <person name="Goeker M."/>
        </authorList>
    </citation>
    <scope>NUCLEOTIDE SEQUENCE [LARGE SCALE GENOMIC DNA]</scope>
    <source>
        <strain evidence="10 11">5AG</strain>
    </source>
</reference>
<evidence type="ECO:0000259" key="9">
    <source>
        <dbReference type="Pfam" id="PF01794"/>
    </source>
</evidence>
<keyword evidence="11" id="KW-1185">Reference proteome</keyword>
<evidence type="ECO:0000256" key="7">
    <source>
        <dbReference type="ARBA" id="ARBA00023136"/>
    </source>
</evidence>
<keyword evidence="3 8" id="KW-0349">Heme</keyword>
<dbReference type="EMBL" id="JACHZF010000001">
    <property type="protein sequence ID" value="MBB3329191.1"/>
    <property type="molecule type" value="Genomic_DNA"/>
</dbReference>
<dbReference type="PANTHER" id="PTHR36964:SF1">
    <property type="entry name" value="PROTEIN-METHIONINE-SULFOXIDE REDUCTASE HEME-BINDING SUBUNIT MSRQ"/>
    <property type="match status" value="1"/>
</dbReference>
<feature type="transmembrane region" description="Helical" evidence="8">
    <location>
        <begin position="51"/>
        <end position="73"/>
    </location>
</feature>
<name>A0A7W5JZH8_9GAMM</name>
<comment type="subcellular location">
    <subcellularLocation>
        <location evidence="8">Cell membrane</location>
        <topology evidence="8">Multi-pass membrane protein</topology>
    </subcellularLocation>
    <subcellularLocation>
        <location evidence="1">Membrane</location>
        <topology evidence="1">Multi-pass membrane protein</topology>
    </subcellularLocation>
</comment>
<dbReference type="PANTHER" id="PTHR36964">
    <property type="entry name" value="PROTEIN-METHIONINE-SULFOXIDE REDUCTASE HEME-BINDING SUBUNIT MSRQ"/>
    <property type="match status" value="1"/>
</dbReference>
<evidence type="ECO:0000256" key="3">
    <source>
        <dbReference type="ARBA" id="ARBA00022617"/>
    </source>
</evidence>
<accession>A0A7W5JZH8</accession>
<dbReference type="AlphaFoldDB" id="A0A7W5JZH8"/>
<comment type="function">
    <text evidence="8">Part of the MsrPQ system that repairs oxidized periplasmic proteins containing methionine sulfoxide residues (Met-O), using respiratory chain electrons. Thus protects these proteins from oxidative-stress damage caused by reactive species of oxygen and chlorine generated by the host defense mechanisms. MsrPQ is essential for the maintenance of envelope integrity under bleach stress, rescuing a wide series of structurally unrelated periplasmic proteins from methionine oxidation. MsrQ provides electrons for reduction to the reductase catalytic subunit MsrP, using the quinone pool of the respiratory chain.</text>
</comment>
<comment type="cofactor">
    <cofactor evidence="8">
        <name>FMN</name>
        <dbReference type="ChEBI" id="CHEBI:58210"/>
    </cofactor>
    <text evidence="8">Binds 1 FMN per subunit.</text>
</comment>
<evidence type="ECO:0000256" key="1">
    <source>
        <dbReference type="ARBA" id="ARBA00004141"/>
    </source>
</evidence>
<dbReference type="GO" id="GO:0016679">
    <property type="term" value="F:oxidoreductase activity, acting on diphenols and related substances as donors"/>
    <property type="evidence" value="ECO:0007669"/>
    <property type="project" value="TreeGrafter"/>
</dbReference>
<evidence type="ECO:0000256" key="6">
    <source>
        <dbReference type="ARBA" id="ARBA00023004"/>
    </source>
</evidence>
<dbReference type="GO" id="GO:0005886">
    <property type="term" value="C:plasma membrane"/>
    <property type="evidence" value="ECO:0007669"/>
    <property type="project" value="UniProtKB-SubCell"/>
</dbReference>
<keyword evidence="8" id="KW-0288">FMN</keyword>
<evidence type="ECO:0000256" key="4">
    <source>
        <dbReference type="ARBA" id="ARBA00022692"/>
    </source>
</evidence>
<feature type="transmembrane region" description="Helical" evidence="8">
    <location>
        <begin position="80"/>
        <end position="96"/>
    </location>
</feature>
<feature type="transmembrane region" description="Helical" evidence="8">
    <location>
        <begin position="9"/>
        <end position="31"/>
    </location>
</feature>
<evidence type="ECO:0000313" key="10">
    <source>
        <dbReference type="EMBL" id="MBB3329191.1"/>
    </source>
</evidence>
<dbReference type="GO" id="GO:0046872">
    <property type="term" value="F:metal ion binding"/>
    <property type="evidence" value="ECO:0007669"/>
    <property type="project" value="UniProtKB-KW"/>
</dbReference>
<keyword evidence="2 8" id="KW-0813">Transport</keyword>